<proteinExistence type="predicted"/>
<dbReference type="InterPro" id="IPR019808">
    <property type="entry name" value="Histidine_triad_CS"/>
</dbReference>
<dbReference type="Pfam" id="PF11969">
    <property type="entry name" value="DcpS_C"/>
    <property type="match status" value="1"/>
</dbReference>
<comment type="caution">
    <text evidence="2">The sequence shown here is derived from an EMBL/GenBank/DDBJ whole genome shotgun (WGS) entry which is preliminary data.</text>
</comment>
<dbReference type="PROSITE" id="PS51084">
    <property type="entry name" value="HIT_2"/>
    <property type="match status" value="1"/>
</dbReference>
<protein>
    <recommendedName>
        <fullName evidence="1">HIT domain-containing protein</fullName>
    </recommendedName>
</protein>
<feature type="domain" description="HIT" evidence="1">
    <location>
        <begin position="5"/>
        <end position="114"/>
    </location>
</feature>
<dbReference type="InterPro" id="IPR011146">
    <property type="entry name" value="HIT-like"/>
</dbReference>
<dbReference type="Gene3D" id="3.30.428.10">
    <property type="entry name" value="HIT-like"/>
    <property type="match status" value="1"/>
</dbReference>
<dbReference type="PRINTS" id="PR00332">
    <property type="entry name" value="HISTRIAD"/>
</dbReference>
<dbReference type="PANTHER" id="PTHR23089">
    <property type="entry name" value="HISTIDINE TRIAD HIT PROTEIN"/>
    <property type="match status" value="1"/>
</dbReference>
<organism evidence="2">
    <name type="scientific">marine sediment metagenome</name>
    <dbReference type="NCBI Taxonomy" id="412755"/>
    <lineage>
        <taxon>unclassified sequences</taxon>
        <taxon>metagenomes</taxon>
        <taxon>ecological metagenomes</taxon>
    </lineage>
</organism>
<sequence>MEDCIFCKIINKKIPASIVFEDEKIIAFNDINPQAPIHILLIPREHFTSLNDIPEEKKNILSHLLLKARQIAQEKGIAEKGYRIVLNTEKDSGQEVFHLHFHLFGGRRMHWPPG</sequence>
<gene>
    <name evidence="2" type="ORF">LCGC14_0683420</name>
</gene>
<dbReference type="AlphaFoldDB" id="A0A0F9T8X8"/>
<dbReference type="InterPro" id="IPR001310">
    <property type="entry name" value="Histidine_triad_HIT"/>
</dbReference>
<dbReference type="PROSITE" id="PS00892">
    <property type="entry name" value="HIT_1"/>
    <property type="match status" value="1"/>
</dbReference>
<reference evidence="2" key="1">
    <citation type="journal article" date="2015" name="Nature">
        <title>Complex archaea that bridge the gap between prokaryotes and eukaryotes.</title>
        <authorList>
            <person name="Spang A."/>
            <person name="Saw J.H."/>
            <person name="Jorgensen S.L."/>
            <person name="Zaremba-Niedzwiedzka K."/>
            <person name="Martijn J."/>
            <person name="Lind A.E."/>
            <person name="van Eijk R."/>
            <person name="Schleper C."/>
            <person name="Guy L."/>
            <person name="Ettema T.J."/>
        </authorList>
    </citation>
    <scope>NUCLEOTIDE SEQUENCE</scope>
</reference>
<evidence type="ECO:0000259" key="1">
    <source>
        <dbReference type="PROSITE" id="PS51084"/>
    </source>
</evidence>
<accession>A0A0F9T8X8</accession>
<evidence type="ECO:0000313" key="2">
    <source>
        <dbReference type="EMBL" id="KKN45401.1"/>
    </source>
</evidence>
<dbReference type="CDD" id="cd01276">
    <property type="entry name" value="PKCI_related"/>
    <property type="match status" value="1"/>
</dbReference>
<dbReference type="GO" id="GO:0003824">
    <property type="term" value="F:catalytic activity"/>
    <property type="evidence" value="ECO:0007669"/>
    <property type="project" value="InterPro"/>
</dbReference>
<name>A0A0F9T8X8_9ZZZZ</name>
<dbReference type="SUPFAM" id="SSF54197">
    <property type="entry name" value="HIT-like"/>
    <property type="match status" value="1"/>
</dbReference>
<dbReference type="InterPro" id="IPR036265">
    <property type="entry name" value="HIT-like_sf"/>
</dbReference>
<dbReference type="EMBL" id="LAZR01001392">
    <property type="protein sequence ID" value="KKN45401.1"/>
    <property type="molecule type" value="Genomic_DNA"/>
</dbReference>